<dbReference type="SUPFAM" id="SSF55729">
    <property type="entry name" value="Acyl-CoA N-acyltransferases (Nat)"/>
    <property type="match status" value="1"/>
</dbReference>
<sequence>MHITATQGPRSKGKVTVHRGLNGLDEHLDLLQVFFREMQGATVESHNPDSLLDFAGCAHYFGVIMYDRLGKAEEEESKPPQESNAGSGSQSAFDASSVATPPPMSDMGSDTSSSVHEVETEGPEAVLPRHNGDMILRWQEASQNAMHVDHVQPHVVDGASNEGYHASSSQSASVQEQEQLGDEPVVVVPNQGKKKRQPAETEKRVTPNKRRPPPPPPPPPRSPLPPLMPIVGTPIGIVYLWAPQSLSENPLHGGEYCMGFYISPEYRAHRQLPRVLHNTIEQAFDDASCHRLQLILVENKEKLYVLEMVSALGFRHEGTRRLAFYSPFYKEWRDVTYFGMLATEWAYDRYPSSNSVRLRTNTLFAEVLARHQKELDDLYELERRNGLKRTSSSETLRQSHVRDGSESPKRRRTSDDGSPIGSSSEASSSSEAFSSYNDSDSEWMEPWYAPSLQPSISSNTSSASSPSPSVASSDWSVIDHRSHGPLF</sequence>
<feature type="compositionally biased region" description="Low complexity" evidence="1">
    <location>
        <begin position="454"/>
        <end position="476"/>
    </location>
</feature>
<accession>A0A8H4VQP8</accession>
<feature type="region of interest" description="Disordered" evidence="1">
    <location>
        <begin position="72"/>
        <end position="129"/>
    </location>
</feature>
<feature type="compositionally biased region" description="Polar residues" evidence="1">
    <location>
        <begin position="389"/>
        <end position="398"/>
    </location>
</feature>
<proteinExistence type="predicted"/>
<comment type="caution">
    <text evidence="2">The sequence shown here is derived from an EMBL/GenBank/DDBJ whole genome shotgun (WGS) entry which is preliminary data.</text>
</comment>
<keyword evidence="3" id="KW-1185">Reference proteome</keyword>
<feature type="compositionally biased region" description="Low complexity" evidence="1">
    <location>
        <begin position="422"/>
        <end position="438"/>
    </location>
</feature>
<reference evidence="2 3" key="1">
    <citation type="submission" date="2019-12" db="EMBL/GenBank/DDBJ databases">
        <authorList>
            <person name="Floudas D."/>
            <person name="Bentzer J."/>
            <person name="Ahren D."/>
            <person name="Johansson T."/>
            <person name="Persson P."/>
            <person name="Tunlid A."/>
        </authorList>
    </citation>
    <scope>NUCLEOTIDE SEQUENCE [LARGE SCALE GENOMIC DNA]</scope>
    <source>
        <strain evidence="2 3">CBS 102.39</strain>
    </source>
</reference>
<feature type="compositionally biased region" description="Low complexity" evidence="1">
    <location>
        <begin position="166"/>
        <end position="178"/>
    </location>
</feature>
<evidence type="ECO:0000313" key="2">
    <source>
        <dbReference type="EMBL" id="KAF4616589.1"/>
    </source>
</evidence>
<name>A0A8H4VQP8_9AGAR</name>
<evidence type="ECO:0000256" key="1">
    <source>
        <dbReference type="SAM" id="MobiDB-lite"/>
    </source>
</evidence>
<dbReference type="InterPro" id="IPR016181">
    <property type="entry name" value="Acyl_CoA_acyltransferase"/>
</dbReference>
<feature type="region of interest" description="Disordered" evidence="1">
    <location>
        <begin position="389"/>
        <end position="487"/>
    </location>
</feature>
<dbReference type="Proteomes" id="UP000521872">
    <property type="component" value="Unassembled WGS sequence"/>
</dbReference>
<gene>
    <name evidence="2" type="ORF">D9613_008534</name>
</gene>
<feature type="compositionally biased region" description="Basic and acidic residues" evidence="1">
    <location>
        <begin position="477"/>
        <end position="487"/>
    </location>
</feature>
<dbReference type="EMBL" id="JAACJL010000031">
    <property type="protein sequence ID" value="KAF4616589.1"/>
    <property type="molecule type" value="Genomic_DNA"/>
</dbReference>
<organism evidence="2 3">
    <name type="scientific">Agrocybe pediades</name>
    <dbReference type="NCBI Taxonomy" id="84607"/>
    <lineage>
        <taxon>Eukaryota</taxon>
        <taxon>Fungi</taxon>
        <taxon>Dikarya</taxon>
        <taxon>Basidiomycota</taxon>
        <taxon>Agaricomycotina</taxon>
        <taxon>Agaricomycetes</taxon>
        <taxon>Agaricomycetidae</taxon>
        <taxon>Agaricales</taxon>
        <taxon>Agaricineae</taxon>
        <taxon>Strophariaceae</taxon>
        <taxon>Agrocybe</taxon>
    </lineage>
</organism>
<dbReference type="AlphaFoldDB" id="A0A8H4VQP8"/>
<protein>
    <submittedName>
        <fullName evidence="2">Uncharacterized protein</fullName>
    </submittedName>
</protein>
<feature type="region of interest" description="Disordered" evidence="1">
    <location>
        <begin position="157"/>
        <end position="227"/>
    </location>
</feature>
<dbReference type="Gene3D" id="3.40.630.30">
    <property type="match status" value="1"/>
</dbReference>
<feature type="compositionally biased region" description="Polar residues" evidence="1">
    <location>
        <begin position="80"/>
        <end position="99"/>
    </location>
</feature>
<evidence type="ECO:0000313" key="3">
    <source>
        <dbReference type="Proteomes" id="UP000521872"/>
    </source>
</evidence>
<feature type="compositionally biased region" description="Pro residues" evidence="1">
    <location>
        <begin position="213"/>
        <end position="227"/>
    </location>
</feature>